<dbReference type="PANTHER" id="PTHR47926:SF533">
    <property type="entry name" value="DYW DOMAIN-CONTAINING PROTEIN"/>
    <property type="match status" value="1"/>
</dbReference>
<reference evidence="1 2" key="1">
    <citation type="submission" date="2024-01" db="EMBL/GenBank/DDBJ databases">
        <title>Genome assemblies of Stephania.</title>
        <authorList>
            <person name="Yang L."/>
        </authorList>
    </citation>
    <scope>NUCLEOTIDE SEQUENCE [LARGE SCALE GENOMIC DNA]</scope>
    <source>
        <strain evidence="1">JXDWG</strain>
        <tissue evidence="1">Leaf</tissue>
    </source>
</reference>
<gene>
    <name evidence="1" type="ORF">Scep_026009</name>
</gene>
<evidence type="ECO:0008006" key="3">
    <source>
        <dbReference type="Google" id="ProtNLM"/>
    </source>
</evidence>
<accession>A0AAP0EJA7</accession>
<keyword evidence="2" id="KW-1185">Reference proteome</keyword>
<organism evidence="1 2">
    <name type="scientific">Stephania cephalantha</name>
    <dbReference type="NCBI Taxonomy" id="152367"/>
    <lineage>
        <taxon>Eukaryota</taxon>
        <taxon>Viridiplantae</taxon>
        <taxon>Streptophyta</taxon>
        <taxon>Embryophyta</taxon>
        <taxon>Tracheophyta</taxon>
        <taxon>Spermatophyta</taxon>
        <taxon>Magnoliopsida</taxon>
        <taxon>Ranunculales</taxon>
        <taxon>Menispermaceae</taxon>
        <taxon>Menispermoideae</taxon>
        <taxon>Cissampelideae</taxon>
        <taxon>Stephania</taxon>
    </lineage>
</organism>
<dbReference type="PANTHER" id="PTHR47926">
    <property type="entry name" value="PENTATRICOPEPTIDE REPEAT-CONTAINING PROTEIN"/>
    <property type="match status" value="1"/>
</dbReference>
<dbReference type="InterPro" id="IPR046960">
    <property type="entry name" value="PPR_At4g14850-like_plant"/>
</dbReference>
<evidence type="ECO:0000313" key="2">
    <source>
        <dbReference type="Proteomes" id="UP001419268"/>
    </source>
</evidence>
<dbReference type="AlphaFoldDB" id="A0AAP0EJA7"/>
<sequence>MTICKCMEPNAFTMSIVLKACKCMAPYTCGAMVHGLAIQHGVYGSLYVEHTLMDMYATCSDSMDDAWLVFETIQVKNSVSWTTMIVGYKDRGDGYAAVRMLR</sequence>
<protein>
    <recommendedName>
        <fullName evidence="3">Pentatricopeptide repeat-containing protein</fullName>
    </recommendedName>
</protein>
<dbReference type="EMBL" id="JBBNAG010000011">
    <property type="protein sequence ID" value="KAK9094540.1"/>
    <property type="molecule type" value="Genomic_DNA"/>
</dbReference>
<dbReference type="InterPro" id="IPR011990">
    <property type="entry name" value="TPR-like_helical_dom_sf"/>
</dbReference>
<name>A0AAP0EJA7_9MAGN</name>
<evidence type="ECO:0000313" key="1">
    <source>
        <dbReference type="EMBL" id="KAK9094540.1"/>
    </source>
</evidence>
<dbReference type="GO" id="GO:0009451">
    <property type="term" value="P:RNA modification"/>
    <property type="evidence" value="ECO:0007669"/>
    <property type="project" value="InterPro"/>
</dbReference>
<dbReference type="GO" id="GO:0003723">
    <property type="term" value="F:RNA binding"/>
    <property type="evidence" value="ECO:0007669"/>
    <property type="project" value="InterPro"/>
</dbReference>
<proteinExistence type="predicted"/>
<comment type="caution">
    <text evidence="1">The sequence shown here is derived from an EMBL/GenBank/DDBJ whole genome shotgun (WGS) entry which is preliminary data.</text>
</comment>
<dbReference type="Proteomes" id="UP001419268">
    <property type="component" value="Unassembled WGS sequence"/>
</dbReference>
<dbReference type="Gene3D" id="1.25.40.10">
    <property type="entry name" value="Tetratricopeptide repeat domain"/>
    <property type="match status" value="1"/>
</dbReference>